<dbReference type="SUPFAM" id="SSF53474">
    <property type="entry name" value="alpha/beta-Hydrolases"/>
    <property type="match status" value="1"/>
</dbReference>
<accession>A0A1I5R9D8</accession>
<sequence length="261" mass="29868">MTIHEFGKDNDKVIVLLHPSVVMWDYFEYVIPLLEKKYHLIIPALPGYDPDNKSDFTSVEEISAELEEWLNLNGLSNVTCLYGCSMGGSIVVRMLAGNKVTIQSAVIDGGITPYQLPWIVTRLIAIKDFLLIYTGKLGGTKLLEKAFSTDELSEEDAQYAAKVLKMISARTIWRTFESCNNYSMPENVHIDCRYIEYWVAEKEVKDRKWDVSYIKNYFPRTVFRKIKDVGHGGLAPFNPEKFVRGIESTIWKSTMLQSPSF</sequence>
<keyword evidence="2" id="KW-0378">Hydrolase</keyword>
<evidence type="ECO:0000313" key="3">
    <source>
        <dbReference type="Proteomes" id="UP000182624"/>
    </source>
</evidence>
<dbReference type="Proteomes" id="UP000182624">
    <property type="component" value="Unassembled WGS sequence"/>
</dbReference>
<reference evidence="3" key="1">
    <citation type="submission" date="2016-10" db="EMBL/GenBank/DDBJ databases">
        <authorList>
            <person name="Varghese N."/>
            <person name="Submissions S."/>
        </authorList>
    </citation>
    <scope>NUCLEOTIDE SEQUENCE [LARGE SCALE GENOMIC DNA]</scope>
    <source>
        <strain evidence="3">P18</strain>
    </source>
</reference>
<evidence type="ECO:0000313" key="2">
    <source>
        <dbReference type="EMBL" id="SFP54957.1"/>
    </source>
</evidence>
<dbReference type="InterPro" id="IPR029058">
    <property type="entry name" value="AB_hydrolase_fold"/>
</dbReference>
<proteinExistence type="predicted"/>
<organism evidence="2 3">
    <name type="scientific">Butyrivibrio proteoclasticus</name>
    <dbReference type="NCBI Taxonomy" id="43305"/>
    <lineage>
        <taxon>Bacteria</taxon>
        <taxon>Bacillati</taxon>
        <taxon>Bacillota</taxon>
        <taxon>Clostridia</taxon>
        <taxon>Lachnospirales</taxon>
        <taxon>Lachnospiraceae</taxon>
        <taxon>Butyrivibrio</taxon>
    </lineage>
</organism>
<dbReference type="AlphaFoldDB" id="A0A1I5R9D8"/>
<dbReference type="RefSeq" id="WP_074884319.1">
    <property type="nucleotide sequence ID" value="NZ_FOXO01000003.1"/>
</dbReference>
<dbReference type="InterPro" id="IPR000073">
    <property type="entry name" value="AB_hydrolase_1"/>
</dbReference>
<dbReference type="OrthoDB" id="1643507at2"/>
<gene>
    <name evidence="2" type="ORF">SAMN04487928_103187</name>
</gene>
<dbReference type="Pfam" id="PF00561">
    <property type="entry name" value="Abhydrolase_1"/>
    <property type="match status" value="1"/>
</dbReference>
<keyword evidence="3" id="KW-1185">Reference proteome</keyword>
<feature type="domain" description="AB hydrolase-1" evidence="1">
    <location>
        <begin position="13"/>
        <end position="200"/>
    </location>
</feature>
<dbReference type="EMBL" id="FOXO01000003">
    <property type="protein sequence ID" value="SFP54957.1"/>
    <property type="molecule type" value="Genomic_DNA"/>
</dbReference>
<dbReference type="Gene3D" id="3.40.50.1820">
    <property type="entry name" value="alpha/beta hydrolase"/>
    <property type="match status" value="1"/>
</dbReference>
<protein>
    <submittedName>
        <fullName evidence="2">Alpha/beta hydrolase family protein</fullName>
    </submittedName>
</protein>
<evidence type="ECO:0000259" key="1">
    <source>
        <dbReference type="Pfam" id="PF00561"/>
    </source>
</evidence>
<dbReference type="GO" id="GO:0016787">
    <property type="term" value="F:hydrolase activity"/>
    <property type="evidence" value="ECO:0007669"/>
    <property type="project" value="UniProtKB-KW"/>
</dbReference>
<name>A0A1I5R9D8_9FIRM</name>